<keyword evidence="1" id="KW-0812">Transmembrane</keyword>
<name>A0A1J4L249_9EUKA</name>
<evidence type="ECO:0000313" key="2">
    <source>
        <dbReference type="EMBL" id="OHT17591.1"/>
    </source>
</evidence>
<dbReference type="VEuPathDB" id="TrichDB:TRFO_00844"/>
<keyword evidence="1" id="KW-1133">Transmembrane helix</keyword>
<dbReference type="AlphaFoldDB" id="A0A1J4L249"/>
<dbReference type="GeneID" id="94824450"/>
<feature type="transmembrane region" description="Helical" evidence="1">
    <location>
        <begin position="83"/>
        <end position="102"/>
    </location>
</feature>
<gene>
    <name evidence="2" type="ORF">TRFO_00844</name>
</gene>
<feature type="transmembrane region" description="Helical" evidence="1">
    <location>
        <begin position="142"/>
        <end position="160"/>
    </location>
</feature>
<feature type="transmembrane region" description="Helical" evidence="1">
    <location>
        <begin position="172"/>
        <end position="193"/>
    </location>
</feature>
<feature type="transmembrane region" description="Helical" evidence="1">
    <location>
        <begin position="237"/>
        <end position="265"/>
    </location>
</feature>
<feature type="transmembrane region" description="Helical" evidence="1">
    <location>
        <begin position="45"/>
        <end position="63"/>
    </location>
</feature>
<accession>A0A1J4L249</accession>
<proteinExistence type="predicted"/>
<dbReference type="Proteomes" id="UP000179807">
    <property type="component" value="Unassembled WGS sequence"/>
</dbReference>
<dbReference type="EMBL" id="MLAK01000001">
    <property type="protein sequence ID" value="OHT17591.1"/>
    <property type="molecule type" value="Genomic_DNA"/>
</dbReference>
<comment type="caution">
    <text evidence="2">The sequence shown here is derived from an EMBL/GenBank/DDBJ whole genome shotgun (WGS) entry which is preliminary data.</text>
</comment>
<feature type="transmembrane region" description="Helical" evidence="1">
    <location>
        <begin position="214"/>
        <end position="231"/>
    </location>
</feature>
<evidence type="ECO:0000313" key="3">
    <source>
        <dbReference type="Proteomes" id="UP000179807"/>
    </source>
</evidence>
<keyword evidence="3" id="KW-1185">Reference proteome</keyword>
<evidence type="ECO:0000256" key="1">
    <source>
        <dbReference type="SAM" id="Phobius"/>
    </source>
</evidence>
<protein>
    <submittedName>
        <fullName evidence="2">Uncharacterized protein</fullName>
    </submittedName>
</protein>
<feature type="transmembrane region" description="Helical" evidence="1">
    <location>
        <begin position="310"/>
        <end position="328"/>
    </location>
</feature>
<feature type="transmembrane region" description="Helical" evidence="1">
    <location>
        <begin position="16"/>
        <end position="33"/>
    </location>
</feature>
<sequence length="356" mass="41724">MHLINQKKIREDKRKSIYSFALTGICLAIPFVHDSKDKLPNIPTLFFNKSIYALIMCFLKLAFNREFQNFTNNSLFNFDKYFLYQIAIFSLLFSIFPTYLLGRASETANYSMICHISPIISFFSFFIQFFRNPTSHETNKQVIFAILAFINTILLISQRIFRGLAEEDIPNILYELLLLFTSNFIFMLIPYFFELSDKEMKKGTKNESNLRFCIFFHFFNSIIFFIWALFTDGIDPIIVYFFKLLLLKRKDVLLGIFCSTFYGNLKVIEFSRTFDPLLVEIVWYFYAIAGTIFGFYYGRDWTAGTVAENILRVFGLFLIGFMVFFKCNSGFDAKNNEKEITVNESDDETASLLSKN</sequence>
<feature type="transmembrane region" description="Helical" evidence="1">
    <location>
        <begin position="108"/>
        <end position="130"/>
    </location>
</feature>
<dbReference type="RefSeq" id="XP_068370727.1">
    <property type="nucleotide sequence ID" value="XM_068489746.1"/>
</dbReference>
<reference evidence="2" key="1">
    <citation type="submission" date="2016-10" db="EMBL/GenBank/DDBJ databases">
        <authorList>
            <person name="Benchimol M."/>
            <person name="Almeida L.G."/>
            <person name="Vasconcelos A.T."/>
            <person name="Perreira-Neves A."/>
            <person name="Rosa I.A."/>
            <person name="Tasca T."/>
            <person name="Bogo M.R."/>
            <person name="de Souza W."/>
        </authorList>
    </citation>
    <scope>NUCLEOTIDE SEQUENCE [LARGE SCALE GENOMIC DNA]</scope>
    <source>
        <strain evidence="2">K</strain>
    </source>
</reference>
<keyword evidence="1" id="KW-0472">Membrane</keyword>
<organism evidence="2 3">
    <name type="scientific">Tritrichomonas foetus</name>
    <dbReference type="NCBI Taxonomy" id="1144522"/>
    <lineage>
        <taxon>Eukaryota</taxon>
        <taxon>Metamonada</taxon>
        <taxon>Parabasalia</taxon>
        <taxon>Tritrichomonadida</taxon>
        <taxon>Tritrichomonadidae</taxon>
        <taxon>Tritrichomonas</taxon>
    </lineage>
</organism>
<feature type="transmembrane region" description="Helical" evidence="1">
    <location>
        <begin position="277"/>
        <end position="298"/>
    </location>
</feature>